<evidence type="ECO:0008006" key="6">
    <source>
        <dbReference type="Google" id="ProtNLM"/>
    </source>
</evidence>
<dbReference type="InterPro" id="IPR056583">
    <property type="entry name" value="EDRF1_TPR"/>
</dbReference>
<evidence type="ECO:0000259" key="3">
    <source>
        <dbReference type="Pfam" id="PF23788"/>
    </source>
</evidence>
<feature type="region of interest" description="Disordered" evidence="1">
    <location>
        <begin position="614"/>
        <end position="678"/>
    </location>
</feature>
<feature type="region of interest" description="Disordered" evidence="1">
    <location>
        <begin position="205"/>
        <end position="243"/>
    </location>
</feature>
<gene>
    <name evidence="4" type="ORF">ONE63_009073</name>
</gene>
<evidence type="ECO:0000256" key="1">
    <source>
        <dbReference type="SAM" id="MobiDB-lite"/>
    </source>
</evidence>
<proteinExistence type="predicted"/>
<feature type="region of interest" description="Disordered" evidence="1">
    <location>
        <begin position="1"/>
        <end position="20"/>
    </location>
</feature>
<dbReference type="AlphaFoldDB" id="A0AAV7XJE5"/>
<feature type="domain" description="EDRF1 N-terminal" evidence="3">
    <location>
        <begin position="39"/>
        <end position="205"/>
    </location>
</feature>
<feature type="compositionally biased region" description="Basic and acidic residues" evidence="1">
    <location>
        <begin position="9"/>
        <end position="20"/>
    </location>
</feature>
<feature type="compositionally biased region" description="Pro residues" evidence="1">
    <location>
        <begin position="209"/>
        <end position="218"/>
    </location>
</feature>
<dbReference type="GO" id="GO:0045893">
    <property type="term" value="P:positive regulation of DNA-templated transcription"/>
    <property type="evidence" value="ECO:0007669"/>
    <property type="project" value="TreeGrafter"/>
</dbReference>
<evidence type="ECO:0000313" key="4">
    <source>
        <dbReference type="EMBL" id="KAJ1525881.1"/>
    </source>
</evidence>
<keyword evidence="5" id="KW-1185">Reference proteome</keyword>
<dbReference type="Pfam" id="PF23723">
    <property type="entry name" value="TPR_EDRF1"/>
    <property type="match status" value="1"/>
</dbReference>
<reference evidence="4" key="1">
    <citation type="submission" date="2022-12" db="EMBL/GenBank/DDBJ databases">
        <title>Chromosome-level genome assembly of the bean flower thrips Megalurothrips usitatus.</title>
        <authorList>
            <person name="Ma L."/>
            <person name="Liu Q."/>
            <person name="Li H."/>
            <person name="Cai W."/>
        </authorList>
    </citation>
    <scope>NUCLEOTIDE SEQUENCE</scope>
    <source>
        <strain evidence="4">Cailab_2022a</strain>
    </source>
</reference>
<evidence type="ECO:0000313" key="5">
    <source>
        <dbReference type="Proteomes" id="UP001075354"/>
    </source>
</evidence>
<organism evidence="4 5">
    <name type="scientific">Megalurothrips usitatus</name>
    <name type="common">bean blossom thrips</name>
    <dbReference type="NCBI Taxonomy" id="439358"/>
    <lineage>
        <taxon>Eukaryota</taxon>
        <taxon>Metazoa</taxon>
        <taxon>Ecdysozoa</taxon>
        <taxon>Arthropoda</taxon>
        <taxon>Hexapoda</taxon>
        <taxon>Insecta</taxon>
        <taxon>Pterygota</taxon>
        <taxon>Neoptera</taxon>
        <taxon>Paraneoptera</taxon>
        <taxon>Thysanoptera</taxon>
        <taxon>Terebrantia</taxon>
        <taxon>Thripoidea</taxon>
        <taxon>Thripidae</taxon>
        <taxon>Megalurothrips</taxon>
    </lineage>
</organism>
<feature type="domain" description="EDRF1 TPR repeats region" evidence="2">
    <location>
        <begin position="860"/>
        <end position="1234"/>
    </location>
</feature>
<sequence length="1270" mass="144162">MEESNGIDDNGKPRDAELPLKKMRNWQLMPSAGESPVPVKSIAVVKYSAVPRAASFAELQCNTDLKLPPSNWLSSSAESYGLQHVLAHSTGFSSFRLAHMFPDCVGEVDIVSDAENIKKLLKIPYSRGAVSMMVHRVQNTLLIDDFDVHKLLLEQSRSDWEWLREFLLSNVLQSMSIKDKGLLPSHRRSALQSRHLVSKFLHHTLAATNPPPPPPPLLEPRTKLSLSEPPLPEPQDTEGLPDSKSHHKFLRNVVWNFEDLQMLLGTDMPIFGGPAHPCISLRLCDMAKPISVLTGIDYWLDNLMSNVPEVVMCFHLDGIVKRYELVKTEDLPYSLPDSKFSPKVIRDVAQNILSFLKTNAAKAGHTYWLFKGKDDDVVKLYDLTSLCSDSVDENDQNPFTVPVAMLLYRVARNMKHSAESQYKRNTIANLLENCVRLLDAEKYPQIVTSAHYMLSDLYIPMTIDPDNPVFDDELDDEEKQEGNQKLTKLSTTNSLYKKKKSSKDMKSSSKKHNPLIDGSDSDSDDLNEIDGDSFKNKPLQKNPLTSVMSLNLLNNETEPKIETDDDEASEFIQPPPLADSVPERCMLALKHVAIGLQCLQYFVQDKEEKMNGGQFKPEEEEAPQMAKPFEPIPMPYAPLNKTDKDEPKEEKQSKNKKHKAKNAKAGSNEIKSDSNSKVNPNNIKELLCPMPYGCMPTWQAPDKNDDASWKSHLKILLYEKACLVYVTYAEHVFMTKKFGRALQMFSRTLRCWETVDRLMRLSNPSASKRPSLESYLLGRAADCCFMMVQGWYEIDSHQCDLESNTSVDAEIEHEMFRDCPDLDTADLIPEKIESMEQILLSSLALYEKGLSMCPELVNFYRRIGNLHNELGCLYMNQAQAKYDDVSKRMNLSHEKMDPVLKQCFQSKFDSSLSHLEAGIRAFDAAKDLTNKALLHSNIGRLLRMCAHFHVPNSKDPKENFLHERAFYNKSLTHYQTALQYLGQRDGNEAVWDCVMWEQSTALYNMALQVMEKPSAHLLSQGPAEVERVCIEYLNRALKHCDANTPGAQQPHYQHRAATLHYKLATLLFKQYRGICMKDESRGSGEREDRHARAVLQSTRLHYSKCVELFFVLDCVYDYFVALFESIGLEENVASSTANPPARLRITNTALELFFSGLPMLKKIVAQDNVDNADSLMYEKSNEEKIFGLLKIYEQRIQANILLATKFCSQCKKEELSSLAPVFKNMYLASIRAEPGPANTEEAISFLAKHLVTTVTKIKDMWATEVKKNFI</sequence>
<name>A0AAV7XJE5_9NEOP</name>
<dbReference type="PANTHER" id="PTHR15000:SF1">
    <property type="entry name" value="ERYTHROID DIFFERENTIATION-RELATED FACTOR 1"/>
    <property type="match status" value="1"/>
</dbReference>
<dbReference type="EMBL" id="JAPTSV010000007">
    <property type="protein sequence ID" value="KAJ1525881.1"/>
    <property type="molecule type" value="Genomic_DNA"/>
</dbReference>
<feature type="domain" description="EDRF1 N-terminal" evidence="3">
    <location>
        <begin position="246"/>
        <end position="459"/>
    </location>
</feature>
<dbReference type="PANTHER" id="PTHR15000">
    <property type="entry name" value="ERYTHROID DIFFERENTIATION-RELATED FACTOR 1"/>
    <property type="match status" value="1"/>
</dbReference>
<feature type="compositionally biased region" description="Acidic residues" evidence="1">
    <location>
        <begin position="519"/>
        <end position="531"/>
    </location>
</feature>
<dbReference type="Proteomes" id="UP001075354">
    <property type="component" value="Chromosome 7"/>
</dbReference>
<feature type="region of interest" description="Disordered" evidence="1">
    <location>
        <begin position="469"/>
        <end position="541"/>
    </location>
</feature>
<feature type="compositionally biased region" description="Low complexity" evidence="1">
    <location>
        <begin position="485"/>
        <end position="495"/>
    </location>
</feature>
<dbReference type="Pfam" id="PF23788">
    <property type="entry name" value="EDRF1_N"/>
    <property type="match status" value="2"/>
</dbReference>
<comment type="caution">
    <text evidence="4">The sequence shown here is derived from an EMBL/GenBank/DDBJ whole genome shotgun (WGS) entry which is preliminary data.</text>
</comment>
<dbReference type="InterPro" id="IPR056582">
    <property type="entry name" value="EDRF1_N"/>
</dbReference>
<evidence type="ECO:0000259" key="2">
    <source>
        <dbReference type="Pfam" id="PF23723"/>
    </source>
</evidence>
<feature type="compositionally biased region" description="Acidic residues" evidence="1">
    <location>
        <begin position="469"/>
        <end position="479"/>
    </location>
</feature>
<protein>
    <recommendedName>
        <fullName evidence="6">Erythroid differentiation-related factor 1</fullName>
    </recommendedName>
</protein>
<feature type="compositionally biased region" description="Basic and acidic residues" evidence="1">
    <location>
        <begin position="641"/>
        <end position="653"/>
    </location>
</feature>
<accession>A0AAV7XJE5</accession>